<evidence type="ECO:0000313" key="3">
    <source>
        <dbReference type="Proteomes" id="UP000266915"/>
    </source>
</evidence>
<dbReference type="Proteomes" id="UP000266915">
    <property type="component" value="Unassembled WGS sequence"/>
</dbReference>
<dbReference type="EMBL" id="RKHL01000001">
    <property type="protein sequence ID" value="ROR80161.1"/>
    <property type="molecule type" value="Genomic_DNA"/>
</dbReference>
<keyword evidence="1" id="KW-1133">Transmembrane helix</keyword>
<evidence type="ECO:0000256" key="1">
    <source>
        <dbReference type="SAM" id="Phobius"/>
    </source>
</evidence>
<gene>
    <name evidence="2" type="ORF">EDD42_0198</name>
</gene>
<reference evidence="2 3" key="1">
    <citation type="submission" date="2018-11" db="EMBL/GenBank/DDBJ databases">
        <title>Sequencing the genomes of 1000 actinobacteria strains.</title>
        <authorList>
            <person name="Klenk H.-P."/>
        </authorList>
    </citation>
    <scope>NUCLEOTIDE SEQUENCE [LARGE SCALE GENOMIC DNA]</scope>
    <source>
        <strain evidence="2 3">DSM 14012</strain>
    </source>
</reference>
<name>A0A3N2BY11_9MICO</name>
<keyword evidence="3" id="KW-1185">Reference proteome</keyword>
<sequence length="139" mass="15053">MIIWTRWGIVVFLIFGLSVGAGFLLKAIVSPDGGSAQSGVFVGIGFLLGAVACWAFGKFALAKLDAPRPVVVWQQLVQPYVNEHGITVKQEAVPVRHPQTGEQLYSRPSSTLFFIPVRFWAYVIAALGVVTIVVNVVRG</sequence>
<comment type="caution">
    <text evidence="2">The sequence shown here is derived from an EMBL/GenBank/DDBJ whole genome shotgun (WGS) entry which is preliminary data.</text>
</comment>
<protein>
    <submittedName>
        <fullName evidence="2">Uncharacterized protein</fullName>
    </submittedName>
</protein>
<accession>A0A3N2BY11</accession>
<feature type="transmembrane region" description="Helical" evidence="1">
    <location>
        <begin position="119"/>
        <end position="137"/>
    </location>
</feature>
<dbReference type="RefSeq" id="WP_085514328.1">
    <property type="nucleotide sequence ID" value="NZ_FXAP01000008.1"/>
</dbReference>
<keyword evidence="1" id="KW-0812">Transmembrane</keyword>
<proteinExistence type="predicted"/>
<organism evidence="2 3">
    <name type="scientific">Plantibacter flavus</name>
    <dbReference type="NCBI Taxonomy" id="150123"/>
    <lineage>
        <taxon>Bacteria</taxon>
        <taxon>Bacillati</taxon>
        <taxon>Actinomycetota</taxon>
        <taxon>Actinomycetes</taxon>
        <taxon>Micrococcales</taxon>
        <taxon>Microbacteriaceae</taxon>
        <taxon>Plantibacter</taxon>
    </lineage>
</organism>
<keyword evidence="1" id="KW-0472">Membrane</keyword>
<evidence type="ECO:0000313" key="2">
    <source>
        <dbReference type="EMBL" id="ROR80161.1"/>
    </source>
</evidence>
<feature type="transmembrane region" description="Helical" evidence="1">
    <location>
        <begin position="6"/>
        <end position="28"/>
    </location>
</feature>
<dbReference type="AlphaFoldDB" id="A0A3N2BY11"/>
<feature type="transmembrane region" description="Helical" evidence="1">
    <location>
        <begin position="40"/>
        <end position="61"/>
    </location>
</feature>